<dbReference type="AlphaFoldDB" id="A0A1D2QLL6"/>
<keyword evidence="1" id="KW-1133">Transmembrane helix</keyword>
<feature type="transmembrane region" description="Helical" evidence="1">
    <location>
        <begin position="261"/>
        <end position="278"/>
    </location>
</feature>
<evidence type="ECO:0000313" key="3">
    <source>
        <dbReference type="Proteomes" id="UP000242502"/>
    </source>
</evidence>
<feature type="transmembrane region" description="Helical" evidence="1">
    <location>
        <begin position="131"/>
        <end position="155"/>
    </location>
</feature>
<dbReference type="Proteomes" id="UP000242502">
    <property type="component" value="Unassembled WGS sequence"/>
</dbReference>
<sequence length="311" mass="34521">MKSISEKNILLGALWSFGFITLESLQTVFLGSKLRHESSFLLSFTIFSILSAGIIVWTWLKHPGQFLIARKNLKYLILANITTTCSWGFYLLSVGKLEPVITLTLFSGAIYLTTLFTESDKTKQSHSINKYLTRISTLCMIFGLLWLIVTTLSGFSSSTGSNHREHILGIIFAIMSGVSLSFMISSCDKLDRAGLHPTTQIGLRLPLYIIVSLLAIWMGFDSKGKTADMASVWTILIAFPLVVLPMFTLQKAIEKSPPITIASILAMAPLLTFLLQMIAKDFPFSDATLVGLIIYCLGTVIELRYRTTIKT</sequence>
<keyword evidence="1" id="KW-0472">Membrane</keyword>
<evidence type="ECO:0008006" key="4">
    <source>
        <dbReference type="Google" id="ProtNLM"/>
    </source>
</evidence>
<feature type="transmembrane region" description="Helical" evidence="1">
    <location>
        <begin position="284"/>
        <end position="305"/>
    </location>
</feature>
<keyword evidence="1" id="KW-0812">Transmembrane</keyword>
<feature type="transmembrane region" description="Helical" evidence="1">
    <location>
        <begin position="99"/>
        <end position="119"/>
    </location>
</feature>
<protein>
    <recommendedName>
        <fullName evidence="4">EamA domain-containing protein</fullName>
    </recommendedName>
</protein>
<dbReference type="EMBL" id="MDLC01000076">
    <property type="protein sequence ID" value="ODS22470.1"/>
    <property type="molecule type" value="Genomic_DNA"/>
</dbReference>
<feature type="transmembrane region" description="Helical" evidence="1">
    <location>
        <begin position="40"/>
        <end position="60"/>
    </location>
</feature>
<evidence type="ECO:0000313" key="2">
    <source>
        <dbReference type="EMBL" id="ODS22470.1"/>
    </source>
</evidence>
<comment type="caution">
    <text evidence="2">The sequence shown here is derived from an EMBL/GenBank/DDBJ whole genome shotgun (WGS) entry which is preliminary data.</text>
</comment>
<feature type="transmembrane region" description="Helical" evidence="1">
    <location>
        <begin position="167"/>
        <end position="184"/>
    </location>
</feature>
<reference evidence="2 3" key="1">
    <citation type="journal article" date="2016" name="Appl. Environ. Microbiol.">
        <title>Lack of Overt Genome Reduction in the Bryostatin-Producing Bryozoan Symbiont "Candidatus Endobugula sertula".</title>
        <authorList>
            <person name="Miller I.J."/>
            <person name="Vanee N."/>
            <person name="Fong S.S."/>
            <person name="Lim-Fong G.E."/>
            <person name="Kwan J.C."/>
        </authorList>
    </citation>
    <scope>NUCLEOTIDE SEQUENCE [LARGE SCALE GENOMIC DNA]</scope>
    <source>
        <strain evidence="2">AB1-4</strain>
    </source>
</reference>
<organism evidence="2 3">
    <name type="scientific">Candidatus Endobugula sertula</name>
    <name type="common">Bugula neritina bacterial symbiont</name>
    <dbReference type="NCBI Taxonomy" id="62101"/>
    <lineage>
        <taxon>Bacteria</taxon>
        <taxon>Pseudomonadati</taxon>
        <taxon>Pseudomonadota</taxon>
        <taxon>Gammaproteobacteria</taxon>
        <taxon>Cellvibrionales</taxon>
        <taxon>Cellvibrionaceae</taxon>
        <taxon>Candidatus Endobugula</taxon>
    </lineage>
</organism>
<feature type="transmembrane region" description="Helical" evidence="1">
    <location>
        <begin position="232"/>
        <end position="249"/>
    </location>
</feature>
<accession>A0A1D2QLL6</accession>
<feature type="transmembrane region" description="Helical" evidence="1">
    <location>
        <begin position="205"/>
        <end position="220"/>
    </location>
</feature>
<feature type="transmembrane region" description="Helical" evidence="1">
    <location>
        <begin position="72"/>
        <end position="93"/>
    </location>
</feature>
<name>A0A1D2QLL6_9GAMM</name>
<gene>
    <name evidence="2" type="ORF">AB835_13975</name>
</gene>
<proteinExistence type="predicted"/>
<evidence type="ECO:0000256" key="1">
    <source>
        <dbReference type="SAM" id="Phobius"/>
    </source>
</evidence>